<accession>A0A834W297</accession>
<gene>
    <name evidence="2" type="ORF">G2W53_038519</name>
</gene>
<feature type="region of interest" description="Disordered" evidence="1">
    <location>
        <begin position="1"/>
        <end position="31"/>
    </location>
</feature>
<name>A0A834W297_9FABA</name>
<protein>
    <submittedName>
        <fullName evidence="2">Uncharacterized protein</fullName>
    </submittedName>
</protein>
<proteinExistence type="predicted"/>
<dbReference type="EMBL" id="JAAIUW010000012">
    <property type="protein sequence ID" value="KAF7806358.1"/>
    <property type="molecule type" value="Genomic_DNA"/>
</dbReference>
<evidence type="ECO:0000256" key="1">
    <source>
        <dbReference type="SAM" id="MobiDB-lite"/>
    </source>
</evidence>
<dbReference type="Proteomes" id="UP000634136">
    <property type="component" value="Unassembled WGS sequence"/>
</dbReference>
<organism evidence="2 3">
    <name type="scientific">Senna tora</name>
    <dbReference type="NCBI Taxonomy" id="362788"/>
    <lineage>
        <taxon>Eukaryota</taxon>
        <taxon>Viridiplantae</taxon>
        <taxon>Streptophyta</taxon>
        <taxon>Embryophyta</taxon>
        <taxon>Tracheophyta</taxon>
        <taxon>Spermatophyta</taxon>
        <taxon>Magnoliopsida</taxon>
        <taxon>eudicotyledons</taxon>
        <taxon>Gunneridae</taxon>
        <taxon>Pentapetalae</taxon>
        <taxon>rosids</taxon>
        <taxon>fabids</taxon>
        <taxon>Fabales</taxon>
        <taxon>Fabaceae</taxon>
        <taxon>Caesalpinioideae</taxon>
        <taxon>Cassia clade</taxon>
        <taxon>Senna</taxon>
    </lineage>
</organism>
<dbReference type="AlphaFoldDB" id="A0A834W297"/>
<sequence length="31" mass="3108">MSREEEGGSSTLPSSLWGRCRVTPLGGSGGG</sequence>
<evidence type="ECO:0000313" key="3">
    <source>
        <dbReference type="Proteomes" id="UP000634136"/>
    </source>
</evidence>
<evidence type="ECO:0000313" key="2">
    <source>
        <dbReference type="EMBL" id="KAF7806358.1"/>
    </source>
</evidence>
<reference evidence="2" key="1">
    <citation type="submission" date="2020-09" db="EMBL/GenBank/DDBJ databases">
        <title>Genome-Enabled Discovery of Anthraquinone Biosynthesis in Senna tora.</title>
        <authorList>
            <person name="Kang S.-H."/>
            <person name="Pandey R.P."/>
            <person name="Lee C.-M."/>
            <person name="Sim J.-S."/>
            <person name="Jeong J.-T."/>
            <person name="Choi B.-S."/>
            <person name="Jung M."/>
            <person name="Ginzburg D."/>
            <person name="Zhao K."/>
            <person name="Won S.Y."/>
            <person name="Oh T.-J."/>
            <person name="Yu Y."/>
            <person name="Kim N.-H."/>
            <person name="Lee O.R."/>
            <person name="Lee T.-H."/>
            <person name="Bashyal P."/>
            <person name="Kim T.-S."/>
            <person name="Lee W.-H."/>
            <person name="Kawkins C."/>
            <person name="Kim C.-K."/>
            <person name="Kim J.S."/>
            <person name="Ahn B.O."/>
            <person name="Rhee S.Y."/>
            <person name="Sohng J.K."/>
        </authorList>
    </citation>
    <scope>NUCLEOTIDE SEQUENCE</scope>
    <source>
        <tissue evidence="2">Leaf</tissue>
    </source>
</reference>
<keyword evidence="3" id="KW-1185">Reference proteome</keyword>
<comment type="caution">
    <text evidence="2">The sequence shown here is derived from an EMBL/GenBank/DDBJ whole genome shotgun (WGS) entry which is preliminary data.</text>
</comment>